<evidence type="ECO:0000313" key="3">
    <source>
        <dbReference type="EMBL" id="RJL20849.1"/>
    </source>
</evidence>
<evidence type="ECO:0000256" key="1">
    <source>
        <dbReference type="ARBA" id="ARBA00022801"/>
    </source>
</evidence>
<sequence>MALHPQARAFLEMTAAAPPVPRNAAGIARMRAIDRLAERRGPAIELPRVSDTLAGGVPVRVYRPEAGDQPLPCVAYFHGGGWVLGSVAQSDPLCRDLAVRAGAVVVSADYRLAPEHVFPAAAEDACAVLDALFADPAAYTADPGAIAVCGDSAGGNLAAVAAAHARDAGLPLAHQVLVYPITDVGMATASYREYAAGYGLEADGMAWFTRLYAGGADPADPRLSPLRSPDLRGLAPATVITAECDVLRDEGEAYAAALAAAGVPVDTRRFDGMLHGFFALPDLFDAASAARDYAVDRLRAAFGESGVAGAVPAGTD</sequence>
<dbReference type="InterPro" id="IPR013094">
    <property type="entry name" value="AB_hydrolase_3"/>
</dbReference>
<dbReference type="OrthoDB" id="3209779at2"/>
<dbReference type="PANTHER" id="PTHR48081">
    <property type="entry name" value="AB HYDROLASE SUPERFAMILY PROTEIN C4A8.06C"/>
    <property type="match status" value="1"/>
</dbReference>
<name>A0A3A4A2G5_9ACTN</name>
<keyword evidence="1 3" id="KW-0378">Hydrolase</keyword>
<proteinExistence type="predicted"/>
<keyword evidence="4" id="KW-1185">Reference proteome</keyword>
<evidence type="ECO:0000313" key="4">
    <source>
        <dbReference type="Proteomes" id="UP000265768"/>
    </source>
</evidence>
<dbReference type="Gene3D" id="3.40.50.1820">
    <property type="entry name" value="alpha/beta hydrolase"/>
    <property type="match status" value="1"/>
</dbReference>
<dbReference type="Pfam" id="PF07859">
    <property type="entry name" value="Abhydrolase_3"/>
    <property type="match status" value="1"/>
</dbReference>
<dbReference type="SUPFAM" id="SSF53474">
    <property type="entry name" value="alpha/beta-Hydrolases"/>
    <property type="match status" value="1"/>
</dbReference>
<dbReference type="InterPro" id="IPR050300">
    <property type="entry name" value="GDXG_lipolytic_enzyme"/>
</dbReference>
<dbReference type="GO" id="GO:0016787">
    <property type="term" value="F:hydrolase activity"/>
    <property type="evidence" value="ECO:0007669"/>
    <property type="project" value="UniProtKB-KW"/>
</dbReference>
<dbReference type="AlphaFoldDB" id="A0A3A4A2G5"/>
<dbReference type="RefSeq" id="WP_119931661.1">
    <property type="nucleotide sequence ID" value="NZ_QZEY01000028.1"/>
</dbReference>
<comment type="caution">
    <text evidence="3">The sequence shown here is derived from an EMBL/GenBank/DDBJ whole genome shotgun (WGS) entry which is preliminary data.</text>
</comment>
<evidence type="ECO:0000259" key="2">
    <source>
        <dbReference type="Pfam" id="PF07859"/>
    </source>
</evidence>
<dbReference type="PANTHER" id="PTHR48081:SF8">
    <property type="entry name" value="ALPHA_BETA HYDROLASE FOLD-3 DOMAIN-CONTAINING PROTEIN-RELATED"/>
    <property type="match status" value="1"/>
</dbReference>
<gene>
    <name evidence="3" type="ORF">D5H75_38835</name>
</gene>
<feature type="domain" description="Alpha/beta hydrolase fold-3" evidence="2">
    <location>
        <begin position="74"/>
        <end position="278"/>
    </location>
</feature>
<dbReference type="Proteomes" id="UP000265768">
    <property type="component" value="Unassembled WGS sequence"/>
</dbReference>
<reference evidence="3 4" key="1">
    <citation type="submission" date="2018-09" db="EMBL/GenBank/DDBJ databases">
        <title>YIM 75507 draft genome.</title>
        <authorList>
            <person name="Tang S."/>
            <person name="Feng Y."/>
        </authorList>
    </citation>
    <scope>NUCLEOTIDE SEQUENCE [LARGE SCALE GENOMIC DNA]</scope>
    <source>
        <strain evidence="3 4">YIM 75507</strain>
    </source>
</reference>
<dbReference type="EMBL" id="QZEY01000028">
    <property type="protein sequence ID" value="RJL20849.1"/>
    <property type="molecule type" value="Genomic_DNA"/>
</dbReference>
<organism evidence="3 4">
    <name type="scientific">Bailinhaonella thermotolerans</name>
    <dbReference type="NCBI Taxonomy" id="1070861"/>
    <lineage>
        <taxon>Bacteria</taxon>
        <taxon>Bacillati</taxon>
        <taxon>Actinomycetota</taxon>
        <taxon>Actinomycetes</taxon>
        <taxon>Streptosporangiales</taxon>
        <taxon>Streptosporangiaceae</taxon>
        <taxon>Bailinhaonella</taxon>
    </lineage>
</organism>
<accession>A0A3A4A2G5</accession>
<protein>
    <submittedName>
        <fullName evidence="3">Alpha/beta hydrolase</fullName>
    </submittedName>
</protein>
<dbReference type="InterPro" id="IPR029058">
    <property type="entry name" value="AB_hydrolase_fold"/>
</dbReference>